<evidence type="ECO:0000313" key="2">
    <source>
        <dbReference type="Proteomes" id="UP000002499"/>
    </source>
</evidence>
<dbReference type="KEGG" id="maw:19249550"/>
<dbReference type="OrthoDB" id="3343459at2759"/>
<dbReference type="Proteomes" id="UP000002499">
    <property type="component" value="Unassembled WGS sequence"/>
</dbReference>
<gene>
    <name evidence="1" type="ORF">MAC_05239</name>
</gene>
<proteinExistence type="predicted"/>
<dbReference type="AlphaFoldDB" id="E9E5U1"/>
<dbReference type="HOGENOM" id="CLU_1023376_0_0_1"/>
<name>E9E5U1_METAQ</name>
<dbReference type="EMBL" id="GL698507">
    <property type="protein sequence ID" value="EFY88804.1"/>
    <property type="molecule type" value="Genomic_DNA"/>
</dbReference>
<keyword evidence="2" id="KW-1185">Reference proteome</keyword>
<dbReference type="eggNOG" id="ENOG502T509">
    <property type="taxonomic scope" value="Eukaryota"/>
</dbReference>
<dbReference type="InParanoid" id="E9E5U1"/>
<protein>
    <submittedName>
        <fullName evidence="1">Uncharacterized protein</fullName>
    </submittedName>
</protein>
<sequence length="272" mass="29559">MTTTLTVQEGASDLAFLSKNHYNLQVAKAVSAPGGKPMFNVVYKSTSLAPNMEVSWTPEYGLNWTTQMADPGAKVIYTGNWQACKLGESYNLTNVGEWVINNKDPNKDANSVNVGSNGYPQAVNIVVGIWNQDTQSWQASYPTLMPQNHLPLSPGSSWDSAITITSSPSSVSSCDDIDDDEWNMFGDTDDGPLKSSFENSDKDLGIATTSTVQPMAGQEVLERAPVPTPWTATAFMLSFLSMTSLSIARRHRVNAMAHQLRNPAIKLSHAPL</sequence>
<reference evidence="1 2" key="1">
    <citation type="journal article" date="2011" name="PLoS Genet.">
        <title>Genome sequencing and comparative transcriptomics of the model entomopathogenic fungi Metarhizium anisopliae and M. acridum.</title>
        <authorList>
            <person name="Gao Q."/>
            <person name="Jin K."/>
            <person name="Ying S.H."/>
            <person name="Zhang Y."/>
            <person name="Xiao G."/>
            <person name="Shang Y."/>
            <person name="Duan Z."/>
            <person name="Hu X."/>
            <person name="Xie X.Q."/>
            <person name="Zhou G."/>
            <person name="Peng G."/>
            <person name="Luo Z."/>
            <person name="Huang W."/>
            <person name="Wang B."/>
            <person name="Fang W."/>
            <person name="Wang S."/>
            <person name="Zhong Y."/>
            <person name="Ma L.J."/>
            <person name="St Leger R.J."/>
            <person name="Zhao G.P."/>
            <person name="Pei Y."/>
            <person name="Feng M.G."/>
            <person name="Xia Y."/>
            <person name="Wang C."/>
        </authorList>
    </citation>
    <scope>NUCLEOTIDE SEQUENCE [LARGE SCALE GENOMIC DNA]</scope>
    <source>
        <strain evidence="1 2">CQMa 102</strain>
    </source>
</reference>
<accession>E9E5U1</accession>
<dbReference type="GeneID" id="19249550"/>
<organism evidence="2">
    <name type="scientific">Metarhizium acridum (strain CQMa 102)</name>
    <dbReference type="NCBI Taxonomy" id="655827"/>
    <lineage>
        <taxon>Eukaryota</taxon>
        <taxon>Fungi</taxon>
        <taxon>Dikarya</taxon>
        <taxon>Ascomycota</taxon>
        <taxon>Pezizomycotina</taxon>
        <taxon>Sordariomycetes</taxon>
        <taxon>Hypocreomycetidae</taxon>
        <taxon>Hypocreales</taxon>
        <taxon>Clavicipitaceae</taxon>
        <taxon>Metarhizium</taxon>
    </lineage>
</organism>
<evidence type="ECO:0000313" key="1">
    <source>
        <dbReference type="EMBL" id="EFY88804.1"/>
    </source>
</evidence>